<protein>
    <submittedName>
        <fullName evidence="2">Extracellular solute-binding protein</fullName>
    </submittedName>
</protein>
<dbReference type="SUPFAM" id="SSF53850">
    <property type="entry name" value="Periplasmic binding protein-like II"/>
    <property type="match status" value="1"/>
</dbReference>
<evidence type="ECO:0000313" key="2">
    <source>
        <dbReference type="EMBL" id="MBK1792719.1"/>
    </source>
</evidence>
<gene>
    <name evidence="2" type="ORF">JIN82_16265</name>
</gene>
<comment type="caution">
    <text evidence="2">The sequence shown here is derived from an EMBL/GenBank/DDBJ whole genome shotgun (WGS) entry which is preliminary data.</text>
</comment>
<accession>A0A8J7SLC7</accession>
<proteinExistence type="predicted"/>
<keyword evidence="1" id="KW-0732">Signal</keyword>
<dbReference type="Gene3D" id="3.40.190.10">
    <property type="entry name" value="Periplasmic binding protein-like II"/>
    <property type="match status" value="2"/>
</dbReference>
<dbReference type="EMBL" id="JAENIM010000047">
    <property type="protein sequence ID" value="MBK1792719.1"/>
    <property type="molecule type" value="Genomic_DNA"/>
</dbReference>
<reference evidence="2" key="1">
    <citation type="submission" date="2021-01" db="EMBL/GenBank/DDBJ databases">
        <title>Modified the classification status of verrucomicrobia.</title>
        <authorList>
            <person name="Feng X."/>
        </authorList>
    </citation>
    <scope>NUCLEOTIDE SEQUENCE</scope>
    <source>
        <strain evidence="2">_KCTC 22039</strain>
    </source>
</reference>
<dbReference type="Pfam" id="PF13343">
    <property type="entry name" value="SBP_bac_6"/>
    <property type="match status" value="1"/>
</dbReference>
<sequence length="512" mass="57346">MKILFYSIRPYLRKRYLTFLALLAIVLAPVMLKRTGAIKSWTSDRRLTVMTPHNETIQRELGAAFIDYWEKKTGESLYIDWRVPGGSNEIRMVLDSLYQAADKRVADGDGDGGIGVDVLFGGGQLFFEQEQQKGRLVELNVFAEQVDLFANSSIPASFTGEPFYDDEKQWVGVCLSQFGIVYNEDGLRAIGVEAPKTWDDLADPAYFGKLALADPTKSGSVAKAFEMLVQQKMHDRLKNIQQQPGEPMDKAIARTKREGWTDGIRLIQKIAANARYFTDSATKIPHDVAQGDAVAGICIDFYGRTYNQRFMQPDGSSRVGWVAPVGGTSLSVDPVAVLRGAAEPELAQEFVSFLMSERGQLLWNGQPGSSIGTNKRALRRLPVRRDLYIPENLAQFTDPEAMPFENSGDFVYDPELTQNVFGSLRFIIRVMCMDSHDELKSAWKSLIDADFPVRAMAIFNDVSEVSYEKAQHEIKRAIESGSKIDLVEQSIRKGTVFRVNFSKVKNMADKGR</sequence>
<dbReference type="PANTHER" id="PTHR30006:SF24">
    <property type="entry name" value="SLL0237 PROTEIN"/>
    <property type="match status" value="1"/>
</dbReference>
<name>A0A8J7SLC7_9BACT</name>
<evidence type="ECO:0000256" key="1">
    <source>
        <dbReference type="ARBA" id="ARBA00022729"/>
    </source>
</evidence>
<dbReference type="Proteomes" id="UP000624703">
    <property type="component" value="Unassembled WGS sequence"/>
</dbReference>
<organism evidence="2 3">
    <name type="scientific">Persicirhabdus sediminis</name>
    <dbReference type="NCBI Taxonomy" id="454144"/>
    <lineage>
        <taxon>Bacteria</taxon>
        <taxon>Pseudomonadati</taxon>
        <taxon>Verrucomicrobiota</taxon>
        <taxon>Verrucomicrobiia</taxon>
        <taxon>Verrucomicrobiales</taxon>
        <taxon>Verrucomicrobiaceae</taxon>
        <taxon>Persicirhabdus</taxon>
    </lineage>
</organism>
<dbReference type="PANTHER" id="PTHR30006">
    <property type="entry name" value="THIAMINE-BINDING PERIPLASMIC PROTEIN-RELATED"/>
    <property type="match status" value="1"/>
</dbReference>
<dbReference type="AlphaFoldDB" id="A0A8J7SLC7"/>
<evidence type="ECO:0000313" key="3">
    <source>
        <dbReference type="Proteomes" id="UP000624703"/>
    </source>
</evidence>
<keyword evidence="3" id="KW-1185">Reference proteome</keyword>